<sequence>MSEDRYLLLDTSLWGQADQLTVTLGRTHKASENPLFGEDLPWEVRHDNLYPNVIFDPTDNLYKCWYNPFIIDAATTDTPPAQRERGTYRAALDRARAAEQVRKHREMGVCYAVSTDGIRWDRPELGLIEFNGATRNNLVMRDVHGVGVTLDPHDPDPAGRFKAFMEGGTARSPDGIHWSPIQLCPEIDARWDTHNNLFWDERHGRYVGITRLFDGSQRTVGRTESEDFKTWTRAVEVLSALPDEPDRQTYALIAFPCAQIYLGLLMMFDTATDLVDCELAWSRDTVQWERVSPGTPLIERGAEGSFDWGCVYAGAYPFLKDGRLQLYYGGSDGPHTDWRSAYLGLATLRPDGFAGVTPANKRQTATLVTRPVKCSGRQLRLSADADSGQVKAALAGVDGKGLADSVPVQADVTDQPLQWCDGQDLAALVGREVQLIFELQDATLYSFSFSD</sequence>
<proteinExistence type="predicted"/>
<dbReference type="AlphaFoldDB" id="A0A6B0YXR3"/>
<name>A0A6B0YXR3_9CHLR</name>
<evidence type="ECO:0000313" key="1">
    <source>
        <dbReference type="EMBL" id="MXY94198.1"/>
    </source>
</evidence>
<dbReference type="EMBL" id="VXRG01000103">
    <property type="protein sequence ID" value="MXY94198.1"/>
    <property type="molecule type" value="Genomic_DNA"/>
</dbReference>
<evidence type="ECO:0008006" key="2">
    <source>
        <dbReference type="Google" id="ProtNLM"/>
    </source>
</evidence>
<comment type="caution">
    <text evidence="1">The sequence shown here is derived from an EMBL/GenBank/DDBJ whole genome shotgun (WGS) entry which is preliminary data.</text>
</comment>
<organism evidence="1">
    <name type="scientific">Caldilineaceae bacterium SB0664_bin_27</name>
    <dbReference type="NCBI Taxonomy" id="2605260"/>
    <lineage>
        <taxon>Bacteria</taxon>
        <taxon>Bacillati</taxon>
        <taxon>Chloroflexota</taxon>
        <taxon>Caldilineae</taxon>
        <taxon>Caldilineales</taxon>
        <taxon>Caldilineaceae</taxon>
    </lineage>
</organism>
<accession>A0A6B0YXR3</accession>
<gene>
    <name evidence="1" type="ORF">F4Y42_12215</name>
</gene>
<dbReference type="Gene3D" id="2.115.10.20">
    <property type="entry name" value="Glycosyl hydrolase domain, family 43"/>
    <property type="match status" value="2"/>
</dbReference>
<protein>
    <recommendedName>
        <fullName evidence="2">Glycoside hydrolase family 32 protein</fullName>
    </recommendedName>
</protein>
<dbReference type="SUPFAM" id="SSF75005">
    <property type="entry name" value="Arabinanase/levansucrase/invertase"/>
    <property type="match status" value="1"/>
</dbReference>
<dbReference type="InterPro" id="IPR023296">
    <property type="entry name" value="Glyco_hydro_beta-prop_sf"/>
</dbReference>
<reference evidence="1" key="1">
    <citation type="submission" date="2019-09" db="EMBL/GenBank/DDBJ databases">
        <title>Characterisation of the sponge microbiome using genome-centric metagenomics.</title>
        <authorList>
            <person name="Engelberts J.P."/>
            <person name="Robbins S.J."/>
            <person name="De Goeij J.M."/>
            <person name="Aranda M."/>
            <person name="Bell S.C."/>
            <person name="Webster N.S."/>
        </authorList>
    </citation>
    <scope>NUCLEOTIDE SEQUENCE</scope>
    <source>
        <strain evidence="1">SB0664_bin_27</strain>
    </source>
</reference>